<dbReference type="Proteomes" id="UP000278398">
    <property type="component" value="Unassembled WGS sequence"/>
</dbReference>
<dbReference type="PANTHER" id="PTHR12110:SF41">
    <property type="entry name" value="INOSOSE DEHYDRATASE"/>
    <property type="match status" value="1"/>
</dbReference>
<name>A0A429YWM5_9HYPH</name>
<dbReference type="OrthoDB" id="9798407at2"/>
<feature type="domain" description="Xylose isomerase-like TIM barrel" evidence="1">
    <location>
        <begin position="21"/>
        <end position="232"/>
    </location>
</feature>
<dbReference type="Gene3D" id="3.20.20.150">
    <property type="entry name" value="Divalent-metal-dependent TIM barrel enzymes"/>
    <property type="match status" value="1"/>
</dbReference>
<dbReference type="InterPro" id="IPR050312">
    <property type="entry name" value="IolE/XylAMocC-like"/>
</dbReference>
<protein>
    <submittedName>
        <fullName evidence="2">Sugar phosphate isomerase/epimerase</fullName>
    </submittedName>
</protein>
<proteinExistence type="predicted"/>
<dbReference type="SUPFAM" id="SSF51658">
    <property type="entry name" value="Xylose isomerase-like"/>
    <property type="match status" value="1"/>
</dbReference>
<accession>A0A429YWM5</accession>
<dbReference type="PANTHER" id="PTHR12110">
    <property type="entry name" value="HYDROXYPYRUVATE ISOMERASE"/>
    <property type="match status" value="1"/>
</dbReference>
<dbReference type="Pfam" id="PF01261">
    <property type="entry name" value="AP_endonuc_2"/>
    <property type="match status" value="1"/>
</dbReference>
<dbReference type="AlphaFoldDB" id="A0A429YWM5"/>
<evidence type="ECO:0000313" key="2">
    <source>
        <dbReference type="EMBL" id="RST85874.1"/>
    </source>
</evidence>
<dbReference type="RefSeq" id="WP_126700479.1">
    <property type="nucleotide sequence ID" value="NZ_RWKW01000047.1"/>
</dbReference>
<dbReference type="InterPro" id="IPR013022">
    <property type="entry name" value="Xyl_isomerase-like_TIM-brl"/>
</dbReference>
<reference evidence="2 3" key="1">
    <citation type="submission" date="2018-12" db="EMBL/GenBank/DDBJ databases">
        <title>Mesorhizobium carbonis sp. nov., isolated from coal mine water.</title>
        <authorList>
            <person name="Xin W."/>
            <person name="Xu Z."/>
            <person name="Xiang F."/>
            <person name="Zhang J."/>
            <person name="Xi L."/>
            <person name="Liu J."/>
        </authorList>
    </citation>
    <scope>NUCLEOTIDE SEQUENCE [LARGE SCALE GENOMIC DNA]</scope>
    <source>
        <strain evidence="2 3">B2.3</strain>
    </source>
</reference>
<evidence type="ECO:0000259" key="1">
    <source>
        <dbReference type="Pfam" id="PF01261"/>
    </source>
</evidence>
<keyword evidence="2" id="KW-0413">Isomerase</keyword>
<comment type="caution">
    <text evidence="2">The sequence shown here is derived from an EMBL/GenBank/DDBJ whole genome shotgun (WGS) entry which is preliminary data.</text>
</comment>
<gene>
    <name evidence="2" type="ORF">EJC49_13595</name>
</gene>
<organism evidence="2 3">
    <name type="scientific">Aquibium carbonis</name>
    <dbReference type="NCBI Taxonomy" id="2495581"/>
    <lineage>
        <taxon>Bacteria</taxon>
        <taxon>Pseudomonadati</taxon>
        <taxon>Pseudomonadota</taxon>
        <taxon>Alphaproteobacteria</taxon>
        <taxon>Hyphomicrobiales</taxon>
        <taxon>Phyllobacteriaceae</taxon>
        <taxon>Aquibium</taxon>
    </lineage>
</organism>
<dbReference type="GO" id="GO:0016853">
    <property type="term" value="F:isomerase activity"/>
    <property type="evidence" value="ECO:0007669"/>
    <property type="project" value="UniProtKB-KW"/>
</dbReference>
<keyword evidence="3" id="KW-1185">Reference proteome</keyword>
<dbReference type="EMBL" id="RWKW01000047">
    <property type="protein sequence ID" value="RST85874.1"/>
    <property type="molecule type" value="Genomic_DNA"/>
</dbReference>
<dbReference type="InterPro" id="IPR036237">
    <property type="entry name" value="Xyl_isomerase-like_sf"/>
</dbReference>
<sequence length="248" mass="27711">MDWSFQLYSARNFQPWDRILTLLAECGYRQVEGYGGVYGDPAGFRAEMDRNGLAMPSGHFSIDALENDFDGVRRIADALGVRLLICPYLMPDARPADAAGWRGFGERLAKVGERAKADGYGFAWHNHDFEFKALPDGTTPQEHILNTAPDIGWEMDVAWVIRGGVDPLPWIERHGARIVAVHVKDIAKPGEGLDEDGWSDVGHGSVDWRGLMKALRASSQARYYVMEQDNPNDIDRFARRSIEAANGF</sequence>
<evidence type="ECO:0000313" key="3">
    <source>
        <dbReference type="Proteomes" id="UP000278398"/>
    </source>
</evidence>